<proteinExistence type="predicted"/>
<keyword evidence="1" id="KW-0812">Transmembrane</keyword>
<feature type="transmembrane region" description="Helical" evidence="1">
    <location>
        <begin position="118"/>
        <end position="135"/>
    </location>
</feature>
<dbReference type="RefSeq" id="WP_211321966.1">
    <property type="nucleotide sequence ID" value="NZ_PYMH01000048.1"/>
</dbReference>
<keyword evidence="1" id="KW-0472">Membrane</keyword>
<organism evidence="2 3">
    <name type="scientific">Photobacterium lutimaris</name>
    <dbReference type="NCBI Taxonomy" id="388278"/>
    <lineage>
        <taxon>Bacteria</taxon>
        <taxon>Pseudomonadati</taxon>
        <taxon>Pseudomonadota</taxon>
        <taxon>Gammaproteobacteria</taxon>
        <taxon>Vibrionales</taxon>
        <taxon>Vibrionaceae</taxon>
        <taxon>Photobacterium</taxon>
    </lineage>
</organism>
<dbReference type="AlphaFoldDB" id="A0A2T3IFR4"/>
<keyword evidence="3" id="KW-1185">Reference proteome</keyword>
<gene>
    <name evidence="2" type="ORF">C9I99_26925</name>
</gene>
<dbReference type="Proteomes" id="UP000241222">
    <property type="component" value="Unassembled WGS sequence"/>
</dbReference>
<reference evidence="2 3" key="1">
    <citation type="submission" date="2018-03" db="EMBL/GenBank/DDBJ databases">
        <title>Whole genome sequencing of Histamine producing bacteria.</title>
        <authorList>
            <person name="Butler K."/>
        </authorList>
    </citation>
    <scope>NUCLEOTIDE SEQUENCE [LARGE SCALE GENOMIC DNA]</scope>
    <source>
        <strain evidence="2 3">JCM 13586</strain>
    </source>
</reference>
<dbReference type="EMBL" id="PYMH01000048">
    <property type="protein sequence ID" value="PSU25092.1"/>
    <property type="molecule type" value="Genomic_DNA"/>
</dbReference>
<sequence>VMFLRLNMFEKHNKYTKSTYWLLAINSLIGVCFLGLLILNLAGGKSALEYVFFVVLVAMLFLNGFCAYKIYKRSYIALKLSFWLFLLQVFGFSTSSWAFSLNVGMSFYISFKLDSVELSVNLIAVLIVTIISAAIRSIKKLMQSSDESLVGA</sequence>
<name>A0A2T3IFR4_9GAMM</name>
<keyword evidence="1" id="KW-1133">Transmembrane helix</keyword>
<accession>A0A2T3IFR4</accession>
<feature type="non-terminal residue" evidence="2">
    <location>
        <position position="1"/>
    </location>
</feature>
<evidence type="ECO:0000256" key="1">
    <source>
        <dbReference type="SAM" id="Phobius"/>
    </source>
</evidence>
<feature type="transmembrane region" description="Helical" evidence="1">
    <location>
        <begin position="20"/>
        <end position="41"/>
    </location>
</feature>
<protein>
    <submittedName>
        <fullName evidence="2">Uncharacterized protein</fullName>
    </submittedName>
</protein>
<feature type="transmembrane region" description="Helical" evidence="1">
    <location>
        <begin position="47"/>
        <end position="68"/>
    </location>
</feature>
<comment type="caution">
    <text evidence="2">The sequence shown here is derived from an EMBL/GenBank/DDBJ whole genome shotgun (WGS) entry which is preliminary data.</text>
</comment>
<feature type="transmembrane region" description="Helical" evidence="1">
    <location>
        <begin position="80"/>
        <end position="98"/>
    </location>
</feature>
<evidence type="ECO:0000313" key="3">
    <source>
        <dbReference type="Proteomes" id="UP000241222"/>
    </source>
</evidence>
<evidence type="ECO:0000313" key="2">
    <source>
        <dbReference type="EMBL" id="PSU25092.1"/>
    </source>
</evidence>